<sequence>MLLMPNIRASAAVSATAIPCLQLPKRLADDVGVDIEIQDAGVVGIAVMREDGEIHVEVERETKVASVMGTQCAALGADFDNGHNGGVVTAMAAGGAVNLPGRPTPLRRLDVSAL</sequence>
<gene>
    <name evidence="1" type="ORF">PG996_016166</name>
</gene>
<proteinExistence type="predicted"/>
<name>A0ABR1TNE6_9PEZI</name>
<organism evidence="1 2">
    <name type="scientific">Apiospora saccharicola</name>
    <dbReference type="NCBI Taxonomy" id="335842"/>
    <lineage>
        <taxon>Eukaryota</taxon>
        <taxon>Fungi</taxon>
        <taxon>Dikarya</taxon>
        <taxon>Ascomycota</taxon>
        <taxon>Pezizomycotina</taxon>
        <taxon>Sordariomycetes</taxon>
        <taxon>Xylariomycetidae</taxon>
        <taxon>Amphisphaeriales</taxon>
        <taxon>Apiosporaceae</taxon>
        <taxon>Apiospora</taxon>
    </lineage>
</organism>
<evidence type="ECO:0000313" key="1">
    <source>
        <dbReference type="EMBL" id="KAK8048102.1"/>
    </source>
</evidence>
<dbReference type="EMBL" id="JAQQWM010000009">
    <property type="protein sequence ID" value="KAK8048102.1"/>
    <property type="molecule type" value="Genomic_DNA"/>
</dbReference>
<dbReference type="Proteomes" id="UP001446871">
    <property type="component" value="Unassembled WGS sequence"/>
</dbReference>
<keyword evidence="2" id="KW-1185">Reference proteome</keyword>
<protein>
    <submittedName>
        <fullName evidence="1">Uncharacterized protein</fullName>
    </submittedName>
</protein>
<accession>A0ABR1TNE6</accession>
<evidence type="ECO:0000313" key="2">
    <source>
        <dbReference type="Proteomes" id="UP001446871"/>
    </source>
</evidence>
<reference evidence="1 2" key="1">
    <citation type="submission" date="2023-01" db="EMBL/GenBank/DDBJ databases">
        <title>Analysis of 21 Apiospora genomes using comparative genomics revels a genus with tremendous synthesis potential of carbohydrate active enzymes and secondary metabolites.</title>
        <authorList>
            <person name="Sorensen T."/>
        </authorList>
    </citation>
    <scope>NUCLEOTIDE SEQUENCE [LARGE SCALE GENOMIC DNA]</scope>
    <source>
        <strain evidence="1 2">CBS 83171</strain>
    </source>
</reference>
<comment type="caution">
    <text evidence="1">The sequence shown here is derived from an EMBL/GenBank/DDBJ whole genome shotgun (WGS) entry which is preliminary data.</text>
</comment>